<accession>A0A1J1HGX5</accession>
<dbReference type="EMBL" id="CVRI01000002">
    <property type="protein sequence ID" value="CRK86810.1"/>
    <property type="molecule type" value="Genomic_DNA"/>
</dbReference>
<dbReference type="AlphaFoldDB" id="A0A1J1HGX5"/>
<protein>
    <submittedName>
        <fullName evidence="1">CLUMA_CG000641, isoform A</fullName>
    </submittedName>
</protein>
<proteinExistence type="predicted"/>
<organism evidence="1 2">
    <name type="scientific">Clunio marinus</name>
    <dbReference type="NCBI Taxonomy" id="568069"/>
    <lineage>
        <taxon>Eukaryota</taxon>
        <taxon>Metazoa</taxon>
        <taxon>Ecdysozoa</taxon>
        <taxon>Arthropoda</taxon>
        <taxon>Hexapoda</taxon>
        <taxon>Insecta</taxon>
        <taxon>Pterygota</taxon>
        <taxon>Neoptera</taxon>
        <taxon>Endopterygota</taxon>
        <taxon>Diptera</taxon>
        <taxon>Nematocera</taxon>
        <taxon>Chironomoidea</taxon>
        <taxon>Chironomidae</taxon>
        <taxon>Clunio</taxon>
    </lineage>
</organism>
<dbReference type="Proteomes" id="UP000183832">
    <property type="component" value="Unassembled WGS sequence"/>
</dbReference>
<evidence type="ECO:0000313" key="1">
    <source>
        <dbReference type="EMBL" id="CRK86810.1"/>
    </source>
</evidence>
<gene>
    <name evidence="1" type="ORF">CLUMA_CG000641</name>
</gene>
<reference evidence="1 2" key="1">
    <citation type="submission" date="2015-04" db="EMBL/GenBank/DDBJ databases">
        <authorList>
            <person name="Syromyatnikov M.Y."/>
            <person name="Popov V.N."/>
        </authorList>
    </citation>
    <scope>NUCLEOTIDE SEQUENCE [LARGE SCALE GENOMIC DNA]</scope>
</reference>
<sequence length="85" mass="9958">MIFNDDSRRSQASDSIHIERFSLIKITKRTTMGDNTFYYDPQELQTFIVFITQDLNDRLFLSKAFISMQRLNENVVEVSRGFVTG</sequence>
<name>A0A1J1HGX5_9DIPT</name>
<keyword evidence="2" id="KW-1185">Reference proteome</keyword>
<evidence type="ECO:0000313" key="2">
    <source>
        <dbReference type="Proteomes" id="UP000183832"/>
    </source>
</evidence>